<dbReference type="EMBL" id="NGUO01000010">
    <property type="protein sequence ID" value="OWS71476.1"/>
    <property type="molecule type" value="Genomic_DNA"/>
</dbReference>
<keyword evidence="3" id="KW-1185">Reference proteome</keyword>
<dbReference type="Proteomes" id="UP000198104">
    <property type="component" value="Unassembled WGS sequence"/>
</dbReference>
<protein>
    <submittedName>
        <fullName evidence="2">Uncharacterized protein</fullName>
    </submittedName>
</protein>
<dbReference type="AlphaFoldDB" id="A0A254Q1R0"/>
<evidence type="ECO:0000313" key="2">
    <source>
        <dbReference type="EMBL" id="OWS71476.1"/>
    </source>
</evidence>
<organism evidence="2 3">
    <name type="scientific">Polynucleobacter aenigmaticus</name>
    <dbReference type="NCBI Taxonomy" id="1743164"/>
    <lineage>
        <taxon>Bacteria</taxon>
        <taxon>Pseudomonadati</taxon>
        <taxon>Pseudomonadota</taxon>
        <taxon>Betaproteobacteria</taxon>
        <taxon>Burkholderiales</taxon>
        <taxon>Burkholderiaceae</taxon>
        <taxon>Polynucleobacter</taxon>
    </lineage>
</organism>
<feature type="region of interest" description="Disordered" evidence="1">
    <location>
        <begin position="1"/>
        <end position="65"/>
    </location>
</feature>
<dbReference type="RefSeq" id="WP_088527593.1">
    <property type="nucleotide sequence ID" value="NZ_NGUO01000010.1"/>
</dbReference>
<proteinExistence type="predicted"/>
<evidence type="ECO:0000256" key="1">
    <source>
        <dbReference type="SAM" id="MobiDB-lite"/>
    </source>
</evidence>
<comment type="caution">
    <text evidence="2">The sequence shown here is derived from an EMBL/GenBank/DDBJ whole genome shotgun (WGS) entry which is preliminary data.</text>
</comment>
<feature type="compositionally biased region" description="Polar residues" evidence="1">
    <location>
        <begin position="1"/>
        <end position="17"/>
    </location>
</feature>
<accession>A0A254Q1R0</accession>
<reference evidence="2 3" key="1">
    <citation type="submission" date="2017-05" db="EMBL/GenBank/DDBJ databases">
        <title>Polynucleobacter sp. MWH-K35W1 isolated from the permanently anoxic monimolimnion of a meromictic lake.</title>
        <authorList>
            <person name="Hahn M.W."/>
        </authorList>
    </citation>
    <scope>NUCLEOTIDE SEQUENCE [LARGE SCALE GENOMIC DNA]</scope>
    <source>
        <strain evidence="2 3">MWH-K35W1</strain>
    </source>
</reference>
<feature type="compositionally biased region" description="Low complexity" evidence="1">
    <location>
        <begin position="24"/>
        <end position="41"/>
    </location>
</feature>
<sequence>MSYSSYTVGSESNQSLESGLAQPINTVSSSEITSITTQASSNRTHQYNGNTGEESSTGQGSFQAAEGAEVFSAKGTPKSFIDSPSDLVNYQGMAVQAATLENMGILKQNSMGRYDFVEQVATPQQQAQEQANTDIHDGFAMSEQENESINALVPQGVEHGAIEAITHRGVEAAVSGDLTHTIAALSQSSGQSPAEATATVNKVVETFTKASNRYLEQTVGMTKGDIPEFYEWAKVHAPSDLKAAINKMVSNNNFKSMGQLVGSWAMSNPPSENSLNAAGYKTGKATDGSTTVFIKGKEMNVRAAAKARLI</sequence>
<evidence type="ECO:0000313" key="3">
    <source>
        <dbReference type="Proteomes" id="UP000198104"/>
    </source>
</evidence>
<name>A0A254Q1R0_9BURK</name>
<feature type="compositionally biased region" description="Polar residues" evidence="1">
    <location>
        <begin position="42"/>
        <end position="62"/>
    </location>
</feature>
<gene>
    <name evidence="2" type="ORF">CBI30_06970</name>
</gene>